<evidence type="ECO:0000313" key="3">
    <source>
        <dbReference type="Proteomes" id="UP000812966"/>
    </source>
</evidence>
<comment type="caution">
    <text evidence="2">The sequence shown here is derived from an EMBL/GenBank/DDBJ whole genome shotgun (WGS) entry which is preliminary data.</text>
</comment>
<evidence type="ECO:0000313" key="2">
    <source>
        <dbReference type="EMBL" id="KAG7562043.1"/>
    </source>
</evidence>
<organism evidence="2 3">
    <name type="scientific">Filobasidium floriforme</name>
    <dbReference type="NCBI Taxonomy" id="5210"/>
    <lineage>
        <taxon>Eukaryota</taxon>
        <taxon>Fungi</taxon>
        <taxon>Dikarya</taxon>
        <taxon>Basidiomycota</taxon>
        <taxon>Agaricomycotina</taxon>
        <taxon>Tremellomycetes</taxon>
        <taxon>Filobasidiales</taxon>
        <taxon>Filobasidiaceae</taxon>
        <taxon>Filobasidium</taxon>
    </lineage>
</organism>
<sequence>MISNRQKPDPATQATSSPPRRYRSSSFSSDIPIGSPTSSMAAGNPANDYLPPMGYAGSPSGRPVMPHSASLPTVLASPDGGPFDPFQSRRSSMSSNQGTLTPTKQKSTYNHPYLIHSSSSAVLSRTNTSPVVSYSALPPATPGHRSSKSMGFLRSSQSVDDLRSPEKAGSGDSQSGLREGQSKAKGGYTSYTPPVRRKLVNRYSVSNLSDIASRDANDVLSGKESERKAGKLDMGVWEWKMGSKPEAVSNRELPPNPKLWNAHETAHYVAHCLSHGINPNPDSKTGITKLPPLVIQDITEWIKQGRVTGKGFLMGGEGSWASSSKPPPFLDVLLSLSRNLRRASLKGSIAGISWSPPSAPAEADTAATSSAAHARDTSVLVEADENEDEEDDGRASSNVKRLAHDFDARSIGSMSTTGSDISEEDLLDRDRPRPGRTYSMTSQHNHRSRDEIVEKAKRFERGLAEIDRHAGHGINNNFGHLVDTVHDDESRSAWDRAVAEGGVQPVSMSSSSDMVASPERSTGQIEARQATIGLGIFDPTDGRSGPIGTEIKEGAVDTPLLPFISPPPAYTSPRFGHSLAEEGIAHALGKSDEIAIDHTATLPPKSLSYGSLRGSEENTTARPRLPRAIDRRSASLVELGGNAAESSTETDTEDARDLGRRVTLRPARVLSAIFTPKQPFHASSLPEPSGARSGSVTPSQPHPSEEQLSRAHETINGLQEQLRLAELEVARLELEVREAQKPSLPTIFTPDERKESPWYPNPSNHQTLALLYGGLAGLCMSILVLKTFGRKAGLA</sequence>
<feature type="compositionally biased region" description="Polar residues" evidence="1">
    <location>
        <begin position="88"/>
        <end position="132"/>
    </location>
</feature>
<dbReference type="EMBL" id="JABELV010000040">
    <property type="protein sequence ID" value="KAG7562043.1"/>
    <property type="molecule type" value="Genomic_DNA"/>
</dbReference>
<keyword evidence="3" id="KW-1185">Reference proteome</keyword>
<feature type="region of interest" description="Disordered" evidence="1">
    <location>
        <begin position="679"/>
        <end position="714"/>
    </location>
</feature>
<feature type="region of interest" description="Disordered" evidence="1">
    <location>
        <begin position="1"/>
        <end position="193"/>
    </location>
</feature>
<evidence type="ECO:0000256" key="1">
    <source>
        <dbReference type="SAM" id="MobiDB-lite"/>
    </source>
</evidence>
<feature type="compositionally biased region" description="Low complexity" evidence="1">
    <location>
        <begin position="16"/>
        <end position="36"/>
    </location>
</feature>
<feature type="compositionally biased region" description="Acidic residues" evidence="1">
    <location>
        <begin position="382"/>
        <end position="392"/>
    </location>
</feature>
<proteinExistence type="predicted"/>
<accession>A0A8K0JMK0</accession>
<gene>
    <name evidence="2" type="ORF">FFLO_02515</name>
</gene>
<name>A0A8K0JMK0_9TREE</name>
<feature type="compositionally biased region" description="Basic and acidic residues" evidence="1">
    <location>
        <begin position="703"/>
        <end position="713"/>
    </location>
</feature>
<feature type="region of interest" description="Disordered" evidence="1">
    <location>
        <begin position="351"/>
        <end position="449"/>
    </location>
</feature>
<dbReference type="Proteomes" id="UP000812966">
    <property type="component" value="Unassembled WGS sequence"/>
</dbReference>
<protein>
    <submittedName>
        <fullName evidence="2">Uncharacterized protein</fullName>
    </submittedName>
</protein>
<feature type="compositionally biased region" description="Low complexity" evidence="1">
    <location>
        <begin position="360"/>
        <end position="372"/>
    </location>
</feature>
<reference evidence="2" key="1">
    <citation type="submission" date="2020-04" db="EMBL/GenBank/DDBJ databases">
        <title>Analysis of mating type loci in Filobasidium floriforme.</title>
        <authorList>
            <person name="Nowrousian M."/>
        </authorList>
    </citation>
    <scope>NUCLEOTIDE SEQUENCE</scope>
    <source>
        <strain evidence="2">CBS 6242</strain>
    </source>
</reference>
<dbReference type="AlphaFoldDB" id="A0A8K0JMK0"/>
<feature type="region of interest" description="Disordered" evidence="1">
    <location>
        <begin position="602"/>
        <end position="660"/>
    </location>
</feature>